<dbReference type="GO" id="GO:0010575">
    <property type="term" value="P:positive regulation of vascular endothelial growth factor production"/>
    <property type="evidence" value="ECO:0007669"/>
    <property type="project" value="Ensembl"/>
</dbReference>
<dbReference type="InterPro" id="IPR003295">
    <property type="entry name" value="IL-1_alpha"/>
</dbReference>
<dbReference type="Pfam" id="PF00340">
    <property type="entry name" value="IL1"/>
    <property type="match status" value="1"/>
</dbReference>
<dbReference type="InterPro" id="IPR003502">
    <property type="entry name" value="IL-1_propep"/>
</dbReference>
<keyword evidence="10" id="KW-0007">Acetylation</keyword>
<reference evidence="18" key="1">
    <citation type="submission" date="2025-08" db="UniProtKB">
        <authorList>
            <consortium name="Ensembl"/>
        </authorList>
    </citation>
    <scope>IDENTIFICATION</scope>
</reference>
<dbReference type="GO" id="GO:0001660">
    <property type="term" value="P:fever generation"/>
    <property type="evidence" value="ECO:0007669"/>
    <property type="project" value="UniProtKB-UniRule"/>
</dbReference>
<dbReference type="GO" id="GO:0046688">
    <property type="term" value="P:response to copper ion"/>
    <property type="evidence" value="ECO:0007669"/>
    <property type="project" value="Ensembl"/>
</dbReference>
<evidence type="ECO:0000256" key="10">
    <source>
        <dbReference type="ARBA" id="ARBA00022990"/>
    </source>
</evidence>
<dbReference type="GO" id="GO:0097192">
    <property type="term" value="P:extrinsic apoptotic signaling pathway in absence of ligand"/>
    <property type="evidence" value="ECO:0007669"/>
    <property type="project" value="Ensembl"/>
</dbReference>
<dbReference type="GO" id="GO:0032743">
    <property type="term" value="P:positive regulation of interleukin-2 production"/>
    <property type="evidence" value="ECO:0007669"/>
    <property type="project" value="Ensembl"/>
</dbReference>
<proteinExistence type="inferred from homology"/>
<sequence length="267" mass="30257">MAKVPDLFEDLRNCYSENEEYSSAIDHLNLNQKSFYDASCGPLHENCMNEFMLLNTSETSKTSKFTFKESLMVVSTTSNSGKILKKRRLSLNQAITDDDLEAIANELEETIKPWPASHMFQSNVRYKYIRTVKQEFTLSDSLNQSIYKDAEYLKAASLPGESNQVKFDMNAYSSGDDSKYPVTLRISNTQLFVSAQDENQPVLLKELPDIPKVITGSETNLIFFWKAVGTKNYFLSAAYPELFIATKEQSPVHMARGLPSVTDFQIS</sequence>
<organism evidence="18 19">
    <name type="scientific">Jaculus jaculus</name>
    <name type="common">Lesser Egyptian jerboa</name>
    <dbReference type="NCBI Taxonomy" id="51337"/>
    <lineage>
        <taxon>Eukaryota</taxon>
        <taxon>Metazoa</taxon>
        <taxon>Chordata</taxon>
        <taxon>Craniata</taxon>
        <taxon>Vertebrata</taxon>
        <taxon>Euteleostomi</taxon>
        <taxon>Mammalia</taxon>
        <taxon>Eutheria</taxon>
        <taxon>Euarchontoglires</taxon>
        <taxon>Glires</taxon>
        <taxon>Rodentia</taxon>
        <taxon>Myomorpha</taxon>
        <taxon>Dipodoidea</taxon>
        <taxon>Dipodidae</taxon>
        <taxon>Dipodinae</taxon>
        <taxon>Jaculus</taxon>
    </lineage>
</organism>
<evidence type="ECO:0000256" key="16">
    <source>
        <dbReference type="RuleBase" id="RU003753"/>
    </source>
</evidence>
<evidence type="ECO:0000256" key="4">
    <source>
        <dbReference type="ARBA" id="ARBA00010448"/>
    </source>
</evidence>
<dbReference type="Ensembl" id="ENSJJAT00000011636.1">
    <property type="protein sequence ID" value="ENSJJAP00000005291.1"/>
    <property type="gene ID" value="ENSJJAG00000010242.1"/>
</dbReference>
<reference evidence="18" key="2">
    <citation type="submission" date="2025-09" db="UniProtKB">
        <authorList>
            <consortium name="Ensembl"/>
        </authorList>
    </citation>
    <scope>IDENTIFICATION</scope>
</reference>
<evidence type="ECO:0000256" key="15">
    <source>
        <dbReference type="ARBA" id="ARBA00034134"/>
    </source>
</evidence>
<dbReference type="CDD" id="cd23295">
    <property type="entry name" value="beta-trefoil_IL1A"/>
    <property type="match status" value="1"/>
</dbReference>
<evidence type="ECO:0000256" key="1">
    <source>
        <dbReference type="ARBA" id="ARBA00004123"/>
    </source>
</evidence>
<keyword evidence="12 16" id="KW-0395">Inflammatory response</keyword>
<comment type="similarity">
    <text evidence="4 16">Belongs to the IL-1 family.</text>
</comment>
<dbReference type="GO" id="GO:0005829">
    <property type="term" value="C:cytosol"/>
    <property type="evidence" value="ECO:0007669"/>
    <property type="project" value="UniProtKB-UniRule"/>
</dbReference>
<evidence type="ECO:0000256" key="9">
    <source>
        <dbReference type="ARBA" id="ARBA00022620"/>
    </source>
</evidence>
<evidence type="ECO:0000256" key="11">
    <source>
        <dbReference type="ARBA" id="ARBA00023180"/>
    </source>
</evidence>
<evidence type="ECO:0000256" key="5">
    <source>
        <dbReference type="ARBA" id="ARBA00022490"/>
    </source>
</evidence>
<dbReference type="GeneTree" id="ENSGT00390000013353"/>
<evidence type="ECO:0000256" key="12">
    <source>
        <dbReference type="ARBA" id="ARBA00023198"/>
    </source>
</evidence>
<dbReference type="PANTHER" id="PTHR10078">
    <property type="entry name" value="INTERLEUKIN-1 FAMILY MEMBER"/>
    <property type="match status" value="1"/>
</dbReference>
<dbReference type="GO" id="GO:0034605">
    <property type="term" value="P:cellular response to heat"/>
    <property type="evidence" value="ECO:0007669"/>
    <property type="project" value="Ensembl"/>
</dbReference>
<evidence type="ECO:0000256" key="13">
    <source>
        <dbReference type="ARBA" id="ARBA00023242"/>
    </source>
</evidence>
<evidence type="ECO:0000256" key="7">
    <source>
        <dbReference type="ARBA" id="ARBA00022525"/>
    </source>
</evidence>
<feature type="domain" description="Interleukin-1 propeptide" evidence="17">
    <location>
        <begin position="1"/>
        <end position="110"/>
    </location>
</feature>
<dbReference type="GO" id="GO:0002248">
    <property type="term" value="P:connective tissue replacement involved in inflammatory response wound healing"/>
    <property type="evidence" value="ECO:0007669"/>
    <property type="project" value="Ensembl"/>
</dbReference>
<dbReference type="GO" id="GO:0005634">
    <property type="term" value="C:nucleus"/>
    <property type="evidence" value="ECO:0007669"/>
    <property type="project" value="UniProtKB-SubCell"/>
</dbReference>
<dbReference type="PRINTS" id="PR01357">
    <property type="entry name" value="INTRLEUKN1AB"/>
</dbReference>
<dbReference type="GO" id="GO:0045766">
    <property type="term" value="P:positive regulation of angiogenesis"/>
    <property type="evidence" value="ECO:0007669"/>
    <property type="project" value="Ensembl"/>
</dbReference>
<dbReference type="GO" id="GO:0005615">
    <property type="term" value="C:extracellular space"/>
    <property type="evidence" value="ECO:0007669"/>
    <property type="project" value="UniProtKB-KW"/>
</dbReference>
<keyword evidence="19" id="KW-1185">Reference proteome</keyword>
<dbReference type="CTD" id="3552"/>
<dbReference type="OMA" id="SNMKYNF"/>
<protein>
    <recommendedName>
        <fullName evidence="16">Interleukin-1</fullName>
    </recommendedName>
</protein>
<keyword evidence="8" id="KW-0597">Phosphoprotein</keyword>
<keyword evidence="9 16" id="KW-0666">Pyrogen</keyword>
<dbReference type="Gene3D" id="2.80.10.50">
    <property type="match status" value="1"/>
</dbReference>
<dbReference type="InterPro" id="IPR008996">
    <property type="entry name" value="IL1/FGF"/>
</dbReference>
<comment type="subcellular location">
    <subcellularLocation>
        <location evidence="2">Cytoplasm</location>
    </subcellularLocation>
    <subcellularLocation>
        <location evidence="1">Nucleus</location>
    </subcellularLocation>
    <subcellularLocation>
        <location evidence="3 16">Secreted</location>
    </subcellularLocation>
</comment>
<dbReference type="InterPro" id="IPR000975">
    <property type="entry name" value="IL-1_fam"/>
</dbReference>
<dbReference type="GO" id="GO:0006955">
    <property type="term" value="P:immune response"/>
    <property type="evidence" value="ECO:0007669"/>
    <property type="project" value="InterPro"/>
</dbReference>
<dbReference type="Proteomes" id="UP000694385">
    <property type="component" value="Unassembled WGS sequence"/>
</dbReference>
<dbReference type="GO" id="GO:0006883">
    <property type="term" value="P:intracellular sodium ion homeostasis"/>
    <property type="evidence" value="ECO:0007669"/>
    <property type="project" value="Ensembl"/>
</dbReference>
<dbReference type="GO" id="GO:0005125">
    <property type="term" value="F:cytokine activity"/>
    <property type="evidence" value="ECO:0007669"/>
    <property type="project" value="UniProtKB-UniRule"/>
</dbReference>
<evidence type="ECO:0000256" key="3">
    <source>
        <dbReference type="ARBA" id="ARBA00004613"/>
    </source>
</evidence>
<keyword evidence="11" id="KW-0325">Glycoprotein</keyword>
<gene>
    <name evidence="18" type="primary">Il1a</name>
</gene>
<dbReference type="GO" id="GO:0035234">
    <property type="term" value="P:ectopic germ cell programmed cell death"/>
    <property type="evidence" value="ECO:0007669"/>
    <property type="project" value="Ensembl"/>
</dbReference>
<dbReference type="GO" id="GO:0071222">
    <property type="term" value="P:cellular response to lipopolysaccharide"/>
    <property type="evidence" value="ECO:0007669"/>
    <property type="project" value="TreeGrafter"/>
</dbReference>
<evidence type="ECO:0000313" key="18">
    <source>
        <dbReference type="Ensembl" id="ENSJJAP00000005291.1"/>
    </source>
</evidence>
<dbReference type="GO" id="GO:0033092">
    <property type="term" value="P:positive regulation of immature T cell proliferation in thymus"/>
    <property type="evidence" value="ECO:0007669"/>
    <property type="project" value="TreeGrafter"/>
</dbReference>
<keyword evidence="5" id="KW-0963">Cytoplasm</keyword>
<evidence type="ECO:0000313" key="19">
    <source>
        <dbReference type="Proteomes" id="UP000694385"/>
    </source>
</evidence>
<evidence type="ECO:0000256" key="6">
    <source>
        <dbReference type="ARBA" id="ARBA00022514"/>
    </source>
</evidence>
<evidence type="ECO:0000256" key="8">
    <source>
        <dbReference type="ARBA" id="ARBA00022553"/>
    </source>
</evidence>
<dbReference type="GO" id="GO:0050714">
    <property type="term" value="P:positive regulation of protein secretion"/>
    <property type="evidence" value="ECO:0007669"/>
    <property type="project" value="Ensembl"/>
</dbReference>
<evidence type="ECO:0000259" key="17">
    <source>
        <dbReference type="Pfam" id="PF02394"/>
    </source>
</evidence>
<dbReference type="GO" id="GO:0019221">
    <property type="term" value="P:cytokine-mediated signaling pathway"/>
    <property type="evidence" value="ECO:0007669"/>
    <property type="project" value="Ensembl"/>
</dbReference>
<dbReference type="SMART" id="SM00125">
    <property type="entry name" value="IL1"/>
    <property type="match status" value="1"/>
</dbReference>
<dbReference type="GO" id="GO:0005149">
    <property type="term" value="F:interleukin-1 receptor binding"/>
    <property type="evidence" value="ECO:0007669"/>
    <property type="project" value="UniProtKB-UniRule"/>
</dbReference>
<keyword evidence="7 16" id="KW-0964">Secreted</keyword>
<dbReference type="GO" id="GO:0005507">
    <property type="term" value="F:copper ion binding"/>
    <property type="evidence" value="ECO:0007669"/>
    <property type="project" value="Ensembl"/>
</dbReference>
<dbReference type="PROSITE" id="PS00253">
    <property type="entry name" value="INTERLEUKIN_1"/>
    <property type="match status" value="1"/>
</dbReference>
<dbReference type="AlphaFoldDB" id="A0A8C5K931"/>
<comment type="subunit">
    <text evidence="15">Monomer. Interacts with TMED10; the interaction mediates the translocation from the cytoplasm into the ERGIC (endoplasmic reticulum-Golgi intermediate compartment) and thereby secretion. Interacts with IL1R1. Interacts with S100A13; this interaction is the first step in the export of IL1A, followed by direct translocation of this complex across the plasma membrane.</text>
</comment>
<accession>A0A8C5K931</accession>
<dbReference type="GO" id="GO:0045840">
    <property type="term" value="P:positive regulation of mitotic nuclear division"/>
    <property type="evidence" value="ECO:0007669"/>
    <property type="project" value="Ensembl"/>
</dbReference>
<dbReference type="GO" id="GO:0008285">
    <property type="term" value="P:negative regulation of cell population proliferation"/>
    <property type="evidence" value="ECO:0007669"/>
    <property type="project" value="Ensembl"/>
</dbReference>
<dbReference type="GO" id="GO:0051781">
    <property type="term" value="P:positive regulation of cell division"/>
    <property type="evidence" value="ECO:0007669"/>
    <property type="project" value="UniProtKB-KW"/>
</dbReference>
<keyword evidence="14 16" id="KW-0497">Mitogen</keyword>
<dbReference type="Pfam" id="PF02394">
    <property type="entry name" value="IL1_propep"/>
    <property type="match status" value="1"/>
</dbReference>
<dbReference type="PANTHER" id="PTHR10078:SF33">
    <property type="entry name" value="INTERLEUKIN-1 ALPHA"/>
    <property type="match status" value="1"/>
</dbReference>
<evidence type="ECO:0000256" key="2">
    <source>
        <dbReference type="ARBA" id="ARBA00004496"/>
    </source>
</evidence>
<dbReference type="GO" id="GO:0045944">
    <property type="term" value="P:positive regulation of transcription by RNA polymerase II"/>
    <property type="evidence" value="ECO:0007669"/>
    <property type="project" value="Ensembl"/>
</dbReference>
<keyword evidence="13" id="KW-0539">Nucleus</keyword>
<dbReference type="PRINTS" id="PR01358">
    <property type="entry name" value="INTRLEUKIN1A"/>
</dbReference>
<dbReference type="SUPFAM" id="SSF50353">
    <property type="entry name" value="Cytokine"/>
    <property type="match status" value="1"/>
</dbReference>
<name>A0A8C5K931_JACJA</name>
<dbReference type="PRINTS" id="PR00264">
    <property type="entry name" value="INTERLEUKIN1"/>
</dbReference>
<keyword evidence="6 16" id="KW-0202">Cytokine</keyword>
<dbReference type="RefSeq" id="XP_004669826.1">
    <property type="nucleotide sequence ID" value="XM_004669769.1"/>
</dbReference>
<dbReference type="InterPro" id="IPR020877">
    <property type="entry name" value="IL-1_CS"/>
</dbReference>
<dbReference type="OrthoDB" id="9451248at2759"/>
<evidence type="ECO:0000256" key="14">
    <source>
        <dbReference type="ARBA" id="ARBA00023246"/>
    </source>
</evidence>
<dbReference type="GeneID" id="101595694"/>